<dbReference type="Proteomes" id="UP000784128">
    <property type="component" value="Unassembled WGS sequence"/>
</dbReference>
<dbReference type="RefSeq" id="WP_214300099.1">
    <property type="nucleotide sequence ID" value="NZ_JAHDYS010000013.1"/>
</dbReference>
<comment type="caution">
    <text evidence="2">The sequence shown here is derived from an EMBL/GenBank/DDBJ whole genome shotgun (WGS) entry which is preliminary data.</text>
</comment>
<dbReference type="EMBL" id="JAHDYS010000013">
    <property type="protein sequence ID" value="MBT1072766.1"/>
    <property type="molecule type" value="Genomic_DNA"/>
</dbReference>
<organism evidence="2 3">
    <name type="scientific">Pelotalea chapellei</name>
    <dbReference type="NCBI Taxonomy" id="44671"/>
    <lineage>
        <taxon>Bacteria</taxon>
        <taxon>Pseudomonadati</taxon>
        <taxon>Thermodesulfobacteriota</taxon>
        <taxon>Desulfuromonadia</taxon>
        <taxon>Geobacterales</taxon>
        <taxon>Geobacteraceae</taxon>
        <taxon>Pelotalea</taxon>
    </lineage>
</organism>
<keyword evidence="3" id="KW-1185">Reference proteome</keyword>
<evidence type="ECO:0000313" key="3">
    <source>
        <dbReference type="Proteomes" id="UP000784128"/>
    </source>
</evidence>
<gene>
    <name evidence="2" type="ORF">KJB30_13300</name>
</gene>
<evidence type="ECO:0000313" key="2">
    <source>
        <dbReference type="EMBL" id="MBT1072766.1"/>
    </source>
</evidence>
<accession>A0ABS5UBB3</accession>
<sequence>MGVNNDSTADNSEATQTVPPDSADFCCTVIEHLSWDAYDKEKKCFTPCDSKNKPIANRALKVKMPSDSIVPMTTDANGYIEIKGEKANAKFEITFEPENAKLNNKFLLFHNDIAVIKPLEAE</sequence>
<protein>
    <submittedName>
        <fullName evidence="2">Uncharacterized protein</fullName>
    </submittedName>
</protein>
<proteinExistence type="predicted"/>
<reference evidence="2 3" key="1">
    <citation type="submission" date="2021-05" db="EMBL/GenBank/DDBJ databases">
        <title>The draft genome of Geobacter chapellei DSM 13688.</title>
        <authorList>
            <person name="Xu Z."/>
            <person name="Masuda Y."/>
            <person name="Itoh H."/>
            <person name="Senoo K."/>
        </authorList>
    </citation>
    <scope>NUCLEOTIDE SEQUENCE [LARGE SCALE GENOMIC DNA]</scope>
    <source>
        <strain evidence="2 3">DSM 13688</strain>
    </source>
</reference>
<feature type="region of interest" description="Disordered" evidence="1">
    <location>
        <begin position="1"/>
        <end position="22"/>
    </location>
</feature>
<evidence type="ECO:0000256" key="1">
    <source>
        <dbReference type="SAM" id="MobiDB-lite"/>
    </source>
</evidence>
<name>A0ABS5UBB3_9BACT</name>
<feature type="compositionally biased region" description="Polar residues" evidence="1">
    <location>
        <begin position="1"/>
        <end position="19"/>
    </location>
</feature>